<name>A0ABQ8J427_DERPT</name>
<evidence type="ECO:0000313" key="2">
    <source>
        <dbReference type="Proteomes" id="UP000887458"/>
    </source>
</evidence>
<keyword evidence="2" id="KW-1185">Reference proteome</keyword>
<gene>
    <name evidence="1" type="ORF">DERP_013290</name>
</gene>
<evidence type="ECO:0000313" key="1">
    <source>
        <dbReference type="EMBL" id="KAH9417120.1"/>
    </source>
</evidence>
<dbReference type="Proteomes" id="UP000887458">
    <property type="component" value="Unassembled WGS sequence"/>
</dbReference>
<organism evidence="1 2">
    <name type="scientific">Dermatophagoides pteronyssinus</name>
    <name type="common">European house dust mite</name>
    <dbReference type="NCBI Taxonomy" id="6956"/>
    <lineage>
        <taxon>Eukaryota</taxon>
        <taxon>Metazoa</taxon>
        <taxon>Ecdysozoa</taxon>
        <taxon>Arthropoda</taxon>
        <taxon>Chelicerata</taxon>
        <taxon>Arachnida</taxon>
        <taxon>Acari</taxon>
        <taxon>Acariformes</taxon>
        <taxon>Sarcoptiformes</taxon>
        <taxon>Astigmata</taxon>
        <taxon>Psoroptidia</taxon>
        <taxon>Analgoidea</taxon>
        <taxon>Pyroglyphidae</taxon>
        <taxon>Dermatophagoidinae</taxon>
        <taxon>Dermatophagoides</taxon>
    </lineage>
</organism>
<comment type="caution">
    <text evidence="1">The sequence shown here is derived from an EMBL/GenBank/DDBJ whole genome shotgun (WGS) entry which is preliminary data.</text>
</comment>
<reference evidence="1 2" key="2">
    <citation type="journal article" date="2022" name="Mol. Biol. Evol.">
        <title>Comparative Genomics Reveals Insights into the Divergent Evolution of Astigmatic Mites and Household Pest Adaptations.</title>
        <authorList>
            <person name="Xiong Q."/>
            <person name="Wan A.T."/>
            <person name="Liu X."/>
            <person name="Fung C.S."/>
            <person name="Xiao X."/>
            <person name="Malainual N."/>
            <person name="Hou J."/>
            <person name="Wang L."/>
            <person name="Wang M."/>
            <person name="Yang K.Y."/>
            <person name="Cui Y."/>
            <person name="Leung E.L."/>
            <person name="Nong W."/>
            <person name="Shin S.K."/>
            <person name="Au S.W."/>
            <person name="Jeong K.Y."/>
            <person name="Chew F.T."/>
            <person name="Hui J.H."/>
            <person name="Leung T.F."/>
            <person name="Tungtrongchitr A."/>
            <person name="Zhong N."/>
            <person name="Liu Z."/>
            <person name="Tsui S.K."/>
        </authorList>
    </citation>
    <scope>NUCLEOTIDE SEQUENCE [LARGE SCALE GENOMIC DNA]</scope>
    <source>
        <strain evidence="1">Derp</strain>
    </source>
</reference>
<proteinExistence type="predicted"/>
<reference evidence="1 2" key="1">
    <citation type="journal article" date="2018" name="J. Allergy Clin. Immunol.">
        <title>High-quality assembly of Dermatophagoides pteronyssinus genome and transcriptome reveals a wide range of novel allergens.</title>
        <authorList>
            <person name="Liu X.Y."/>
            <person name="Yang K.Y."/>
            <person name="Wang M.Q."/>
            <person name="Kwok J.S."/>
            <person name="Zeng X."/>
            <person name="Yang Z."/>
            <person name="Xiao X.J."/>
            <person name="Lau C.P."/>
            <person name="Li Y."/>
            <person name="Huang Z.M."/>
            <person name="Ba J.G."/>
            <person name="Yim A.K."/>
            <person name="Ouyang C.Y."/>
            <person name="Ngai S.M."/>
            <person name="Chan T.F."/>
            <person name="Leung E.L."/>
            <person name="Liu L."/>
            <person name="Liu Z.G."/>
            <person name="Tsui S.K."/>
        </authorList>
    </citation>
    <scope>NUCLEOTIDE SEQUENCE [LARGE SCALE GENOMIC DNA]</scope>
    <source>
        <strain evidence="1">Derp</strain>
    </source>
</reference>
<accession>A0ABQ8J427</accession>
<sequence>MKFFFFQLTAAVAAKHEPGLDSEKLPKSTHKPCCIIGRKYRKNDFEVWLERRFLTKKVCKNKKAKSVQKTLSLNTGDIYSFEHAELEKIVVKLA</sequence>
<protein>
    <submittedName>
        <fullName evidence="1">Uncharacterized protein</fullName>
    </submittedName>
</protein>
<dbReference type="EMBL" id="NJHN03000081">
    <property type="protein sequence ID" value="KAH9417120.1"/>
    <property type="molecule type" value="Genomic_DNA"/>
</dbReference>